<feature type="non-terminal residue" evidence="10">
    <location>
        <position position="315"/>
    </location>
</feature>
<evidence type="ECO:0000256" key="9">
    <source>
        <dbReference type="SAM" id="Phobius"/>
    </source>
</evidence>
<keyword evidence="8 9" id="KW-0472">Membrane</keyword>
<comment type="caution">
    <text evidence="10">The sequence shown here is derived from an EMBL/GenBank/DDBJ whole genome shotgun (WGS) entry which is preliminary data.</text>
</comment>
<keyword evidence="4" id="KW-0328">Glycosyltransferase</keyword>
<dbReference type="GO" id="GO:0016020">
    <property type="term" value="C:membrane"/>
    <property type="evidence" value="ECO:0007669"/>
    <property type="project" value="UniProtKB-SubCell"/>
</dbReference>
<evidence type="ECO:0000256" key="8">
    <source>
        <dbReference type="ARBA" id="ARBA00023136"/>
    </source>
</evidence>
<reference evidence="10" key="2">
    <citation type="journal article" date="2014" name="ISME J.">
        <title>Microbial stratification in low pH oxic and suboxic macroscopic growths along an acid mine drainage.</title>
        <authorList>
            <person name="Mendez-Garcia C."/>
            <person name="Mesa V."/>
            <person name="Sprenger R.R."/>
            <person name="Richter M."/>
            <person name="Diez M.S."/>
            <person name="Solano J."/>
            <person name="Bargiela R."/>
            <person name="Golyshina O.V."/>
            <person name="Manteca A."/>
            <person name="Ramos J.L."/>
            <person name="Gallego J.R."/>
            <person name="Llorente I."/>
            <person name="Martins Dos Santos V.A."/>
            <person name="Jensen O.N."/>
            <person name="Pelaez A.I."/>
            <person name="Sanchez J."/>
            <person name="Ferrer M."/>
        </authorList>
    </citation>
    <scope>NUCLEOTIDE SEQUENCE</scope>
</reference>
<gene>
    <name evidence="10" type="ORF">B1B_11489</name>
</gene>
<dbReference type="PANTHER" id="PTHR12726:SF0">
    <property type="entry name" value="CERAMIDE GLUCOSYLTRANSFERASE"/>
    <property type="match status" value="1"/>
</dbReference>
<evidence type="ECO:0000256" key="1">
    <source>
        <dbReference type="ARBA" id="ARBA00004141"/>
    </source>
</evidence>
<keyword evidence="6 9" id="KW-0812">Transmembrane</keyword>
<feature type="non-terminal residue" evidence="10">
    <location>
        <position position="1"/>
    </location>
</feature>
<name>T1B6A9_9ZZZZ</name>
<protein>
    <submittedName>
        <fullName evidence="10">Glycosyltransferase</fullName>
    </submittedName>
</protein>
<feature type="transmembrane region" description="Helical" evidence="9">
    <location>
        <begin position="261"/>
        <end position="278"/>
    </location>
</feature>
<feature type="transmembrane region" description="Helical" evidence="9">
    <location>
        <begin position="234"/>
        <end position="255"/>
    </location>
</feature>
<reference evidence="10" key="1">
    <citation type="submission" date="2013-08" db="EMBL/GenBank/DDBJ databases">
        <authorList>
            <person name="Mendez C."/>
            <person name="Richter M."/>
            <person name="Ferrer M."/>
            <person name="Sanchez J."/>
        </authorList>
    </citation>
    <scope>NUCLEOTIDE SEQUENCE</scope>
</reference>
<organism evidence="10">
    <name type="scientific">mine drainage metagenome</name>
    <dbReference type="NCBI Taxonomy" id="410659"/>
    <lineage>
        <taxon>unclassified sequences</taxon>
        <taxon>metagenomes</taxon>
        <taxon>ecological metagenomes</taxon>
    </lineage>
</organism>
<feature type="transmembrane region" description="Helical" evidence="9">
    <location>
        <begin position="290"/>
        <end position="310"/>
    </location>
</feature>
<proteinExistence type="predicted"/>
<dbReference type="AlphaFoldDB" id="T1B6A9"/>
<dbReference type="SUPFAM" id="SSF53448">
    <property type="entry name" value="Nucleotide-diphospho-sugar transferases"/>
    <property type="match status" value="1"/>
</dbReference>
<evidence type="ECO:0000256" key="2">
    <source>
        <dbReference type="ARBA" id="ARBA00004760"/>
    </source>
</evidence>
<dbReference type="PANTHER" id="PTHR12726">
    <property type="entry name" value="CERAMIDE GLUCOSYLTRANSFERASE"/>
    <property type="match status" value="1"/>
</dbReference>
<dbReference type="EMBL" id="AUZY01007469">
    <property type="protein sequence ID" value="EQD49715.1"/>
    <property type="molecule type" value="Genomic_DNA"/>
</dbReference>
<dbReference type="Pfam" id="PF13506">
    <property type="entry name" value="Glyco_transf_21"/>
    <property type="match status" value="1"/>
</dbReference>
<comment type="pathway">
    <text evidence="3">Sphingolipid metabolism.</text>
</comment>
<comment type="pathway">
    <text evidence="2">Lipid metabolism; sphingolipid metabolism.</text>
</comment>
<dbReference type="InterPro" id="IPR029044">
    <property type="entry name" value="Nucleotide-diphossugar_trans"/>
</dbReference>
<evidence type="ECO:0000256" key="6">
    <source>
        <dbReference type="ARBA" id="ARBA00022692"/>
    </source>
</evidence>
<keyword evidence="7 9" id="KW-1133">Transmembrane helix</keyword>
<dbReference type="Gene3D" id="3.90.550.10">
    <property type="entry name" value="Spore Coat Polysaccharide Biosynthesis Protein SpsA, Chain A"/>
    <property type="match status" value="1"/>
</dbReference>
<evidence type="ECO:0000256" key="7">
    <source>
        <dbReference type="ARBA" id="ARBA00022989"/>
    </source>
</evidence>
<dbReference type="InterPro" id="IPR025993">
    <property type="entry name" value="Ceramide_glucosylTrfase"/>
</dbReference>
<evidence type="ECO:0000313" key="10">
    <source>
        <dbReference type="EMBL" id="EQD49715.1"/>
    </source>
</evidence>
<comment type="subcellular location">
    <subcellularLocation>
        <location evidence="1">Membrane</location>
        <topology evidence="1">Multi-pass membrane protein</topology>
    </subcellularLocation>
</comment>
<evidence type="ECO:0000256" key="4">
    <source>
        <dbReference type="ARBA" id="ARBA00022676"/>
    </source>
</evidence>
<sequence>YDKSYAPKVLIILPCKGADLTLDSNIKSLKSQNYQNFMLIGVVDNNQDPAVQLLKDNMVDYIISKKICEDCSGKVRAISTALETYAGYDVYVIADSDVEAKKDWLSKLVMPLADPAIGISTAFPLFKPKAGFWSKVKMVWGFVGDGMMESTLTRFGWGGSLAFRKDLLVGEAYDNFKHSISDDIAITAASKHKGLKINSVRERVAVVNSDDDFKRFWKWSNRQTALSILGNRKVFYYGLAIYVSGILLLASAIAMSFLISYAYLLLLTPFIIGIAKTYKRAGSNASADLWFIYLLINFIYLANLITASRMKTLSW</sequence>
<dbReference type="GO" id="GO:0008120">
    <property type="term" value="F:ceramide glucosyltransferase activity"/>
    <property type="evidence" value="ECO:0007669"/>
    <property type="project" value="TreeGrafter"/>
</dbReference>
<evidence type="ECO:0000256" key="3">
    <source>
        <dbReference type="ARBA" id="ARBA00004991"/>
    </source>
</evidence>
<evidence type="ECO:0000256" key="5">
    <source>
        <dbReference type="ARBA" id="ARBA00022679"/>
    </source>
</evidence>
<accession>T1B6A9</accession>
<dbReference type="GO" id="GO:0006679">
    <property type="term" value="P:glucosylceramide biosynthetic process"/>
    <property type="evidence" value="ECO:0007669"/>
    <property type="project" value="TreeGrafter"/>
</dbReference>
<keyword evidence="5 10" id="KW-0808">Transferase</keyword>